<protein>
    <submittedName>
        <fullName evidence="1">Uncharacterized protein</fullName>
    </submittedName>
</protein>
<evidence type="ECO:0000313" key="1">
    <source>
        <dbReference type="EMBL" id="KJY31241.1"/>
    </source>
</evidence>
<sequence length="304" mass="33129">MAAVGELDVVWSLPGEDVRAGWRALSWTARAEGGIAVLLVQKRFLERSYGVWHARERFDGEVVFVSGGGVVQRRTLVFGMDPWVGHFALLPGDRFLLVQGRTRQGDGGRWEPNAVVHGADGRGVERAFCVGDDIPALVTDRRGGIWTAYGDEGIYGHHPESGAGLAGWSSRGAATWAPAGRLPSQPLEGLTAATERDAVWLAWYSHEGTYLTRIVSATGEFATFRSPERGIDGLAVRGDRAVLTRRDHGEHTTTLTRAELADGTWTVTGREKLRLPGPLRLRCGQGRDGVLWLRAGDSWVRIGV</sequence>
<reference evidence="1 2" key="1">
    <citation type="submission" date="2015-02" db="EMBL/GenBank/DDBJ databases">
        <authorList>
            <person name="Ju K.-S."/>
            <person name="Doroghazi J.R."/>
            <person name="Metcalf W."/>
        </authorList>
    </citation>
    <scope>NUCLEOTIDE SEQUENCE [LARGE SCALE GENOMIC DNA]</scope>
    <source>
        <strain evidence="1 2">NRRL ISP-5550</strain>
    </source>
</reference>
<dbReference type="RefSeq" id="WP_045948646.1">
    <property type="nucleotide sequence ID" value="NZ_JZWV01000507.1"/>
</dbReference>
<organism evidence="1 2">
    <name type="scientific">Streptomyces katrae</name>
    <dbReference type="NCBI Taxonomy" id="68223"/>
    <lineage>
        <taxon>Bacteria</taxon>
        <taxon>Bacillati</taxon>
        <taxon>Actinomycetota</taxon>
        <taxon>Actinomycetes</taxon>
        <taxon>Kitasatosporales</taxon>
        <taxon>Streptomycetaceae</taxon>
        <taxon>Streptomyces</taxon>
    </lineage>
</organism>
<gene>
    <name evidence="1" type="ORF">VR44_18540</name>
</gene>
<proteinExistence type="predicted"/>
<dbReference type="EMBL" id="JZWV01000507">
    <property type="protein sequence ID" value="KJY31241.1"/>
    <property type="molecule type" value="Genomic_DNA"/>
</dbReference>
<evidence type="ECO:0000313" key="2">
    <source>
        <dbReference type="Proteomes" id="UP000033551"/>
    </source>
</evidence>
<comment type="caution">
    <text evidence="1">The sequence shown here is derived from an EMBL/GenBank/DDBJ whole genome shotgun (WGS) entry which is preliminary data.</text>
</comment>
<dbReference type="AlphaFoldDB" id="A0A0F4JE23"/>
<name>A0A0F4JE23_9ACTN</name>
<dbReference type="Proteomes" id="UP000033551">
    <property type="component" value="Unassembled WGS sequence"/>
</dbReference>
<dbReference type="PATRIC" id="fig|68223.7.peg.8303"/>
<accession>A0A0F4JE23</accession>
<keyword evidence="2" id="KW-1185">Reference proteome</keyword>